<proteinExistence type="predicted"/>
<keyword evidence="4" id="KW-0134">Cell wall</keyword>
<keyword evidence="4" id="KW-0964">Secreted</keyword>
<evidence type="ECO:0000256" key="7">
    <source>
        <dbReference type="PROSITE-ProRule" id="PRU10040"/>
    </source>
</evidence>
<dbReference type="Proteomes" id="UP000001514">
    <property type="component" value="Unassembled WGS sequence"/>
</dbReference>
<evidence type="ECO:0000313" key="12">
    <source>
        <dbReference type="Proteomes" id="UP000001514"/>
    </source>
</evidence>
<dbReference type="SUPFAM" id="SSF51126">
    <property type="entry name" value="Pectin lyase-like"/>
    <property type="match status" value="1"/>
</dbReference>
<evidence type="ECO:0000313" key="10">
    <source>
        <dbReference type="EMBL" id="EFJ21763.1"/>
    </source>
</evidence>
<evidence type="ECO:0000256" key="2">
    <source>
        <dbReference type="ARBA" id="ARBA00005184"/>
    </source>
</evidence>
<evidence type="ECO:0000256" key="3">
    <source>
        <dbReference type="ARBA" id="ARBA00013229"/>
    </source>
</evidence>
<dbReference type="KEGG" id="smo:SELMODRAFT_83744"/>
<accession>D8R0U5</accession>
<gene>
    <name evidence="10" type="ORF">SELMODRAFT_106501</name>
    <name evidence="11" type="ORF">SELMODRAFT_83744</name>
</gene>
<dbReference type="Gramene" id="EFJ21763">
    <property type="protein sequence ID" value="EFJ21763"/>
    <property type="gene ID" value="SELMODRAFT_106501"/>
</dbReference>
<comment type="pathway">
    <text evidence="2 8">Glycan metabolism; pectin degradation; 2-dehydro-3-deoxy-D-gluconate from pectin: step 1/5.</text>
</comment>
<protein>
    <recommendedName>
        <fullName evidence="3 8">Pectinesterase</fullName>
        <ecNumber evidence="3 8">3.1.1.11</ecNumber>
    </recommendedName>
</protein>
<dbReference type="AlphaFoldDB" id="D8R0U5"/>
<dbReference type="GO" id="GO:0030599">
    <property type="term" value="F:pectinesterase activity"/>
    <property type="evidence" value="ECO:0000318"/>
    <property type="project" value="GO_Central"/>
</dbReference>
<sequence>MERERRDGNKLIQLEATVAKAVVSHDPDYGSHTSIQAAVDDAPDHLNRRYTIYITAGVYDEIVRIPSTKTMIAFVGDGINKTVITGNLSTVMGISTYRTATVAVSGNGFLMRDITVVNTAGPGGQAVAMRVDSDMAAIHRCSFWGFQDTLYTHAYRQFYRDCSIYGTIDFIFGNAASVFQNCNIQIRPGAANHTMSTITAHGRTDPAQDTAFVCQSCWISGTPEYLEARLAEPGKHQGFLGRPWKPYARAIFIESYLDVVIDPSGWLPWNGTLGLDTVVLAEFHNYGPGASPIGRVGWSKQLNTIAALEYSVRGLIQGGYWLPFTGVPYRLVF</sequence>
<dbReference type="OrthoDB" id="2019149at2759"/>
<dbReference type="eggNOG" id="ENOG502QW0X">
    <property type="taxonomic scope" value="Eukaryota"/>
</dbReference>
<comment type="catalytic activity">
    <reaction evidence="8">
        <text>[(1-&gt;4)-alpha-D-galacturonosyl methyl ester](n) + n H2O = [(1-&gt;4)-alpha-D-galacturonosyl](n) + n methanol + n H(+)</text>
        <dbReference type="Rhea" id="RHEA:22380"/>
        <dbReference type="Rhea" id="RHEA-COMP:14570"/>
        <dbReference type="Rhea" id="RHEA-COMP:14573"/>
        <dbReference type="ChEBI" id="CHEBI:15377"/>
        <dbReference type="ChEBI" id="CHEBI:15378"/>
        <dbReference type="ChEBI" id="CHEBI:17790"/>
        <dbReference type="ChEBI" id="CHEBI:140522"/>
        <dbReference type="ChEBI" id="CHEBI:140523"/>
        <dbReference type="EC" id="3.1.1.11"/>
    </reaction>
</comment>
<keyword evidence="12" id="KW-1185">Reference proteome</keyword>
<dbReference type="Gene3D" id="2.160.20.10">
    <property type="entry name" value="Single-stranded right-handed beta-helix, Pectin lyase-like"/>
    <property type="match status" value="1"/>
</dbReference>
<evidence type="ECO:0000256" key="8">
    <source>
        <dbReference type="RuleBase" id="RU000589"/>
    </source>
</evidence>
<dbReference type="GO" id="GO:0045490">
    <property type="term" value="P:pectin catabolic process"/>
    <property type="evidence" value="ECO:0007669"/>
    <property type="project" value="UniProtKB-UniRule"/>
</dbReference>
<feature type="domain" description="Pectinesterase catalytic" evidence="9">
    <location>
        <begin position="21"/>
        <end position="318"/>
    </location>
</feature>
<reference evidence="11 12" key="1">
    <citation type="journal article" date="2011" name="Science">
        <title>The Selaginella genome identifies genetic changes associated with the evolution of vascular plants.</title>
        <authorList>
            <person name="Banks J.A."/>
            <person name="Nishiyama T."/>
            <person name="Hasebe M."/>
            <person name="Bowman J.L."/>
            <person name="Gribskov M."/>
            <person name="dePamphilis C."/>
            <person name="Albert V.A."/>
            <person name="Aono N."/>
            <person name="Aoyama T."/>
            <person name="Ambrose B.A."/>
            <person name="Ashton N.W."/>
            <person name="Axtell M.J."/>
            <person name="Barker E."/>
            <person name="Barker M.S."/>
            <person name="Bennetzen J.L."/>
            <person name="Bonawitz N.D."/>
            <person name="Chapple C."/>
            <person name="Cheng C."/>
            <person name="Correa L.G."/>
            <person name="Dacre M."/>
            <person name="DeBarry J."/>
            <person name="Dreyer I."/>
            <person name="Elias M."/>
            <person name="Engstrom E.M."/>
            <person name="Estelle M."/>
            <person name="Feng L."/>
            <person name="Finet C."/>
            <person name="Floyd S.K."/>
            <person name="Frommer W.B."/>
            <person name="Fujita T."/>
            <person name="Gramzow L."/>
            <person name="Gutensohn M."/>
            <person name="Harholt J."/>
            <person name="Hattori M."/>
            <person name="Heyl A."/>
            <person name="Hirai T."/>
            <person name="Hiwatashi Y."/>
            <person name="Ishikawa M."/>
            <person name="Iwata M."/>
            <person name="Karol K.G."/>
            <person name="Koehler B."/>
            <person name="Kolukisaoglu U."/>
            <person name="Kubo M."/>
            <person name="Kurata T."/>
            <person name="Lalonde S."/>
            <person name="Li K."/>
            <person name="Li Y."/>
            <person name="Litt A."/>
            <person name="Lyons E."/>
            <person name="Manning G."/>
            <person name="Maruyama T."/>
            <person name="Michael T.P."/>
            <person name="Mikami K."/>
            <person name="Miyazaki S."/>
            <person name="Morinaga S."/>
            <person name="Murata T."/>
            <person name="Mueller-Roeber B."/>
            <person name="Nelson D.R."/>
            <person name="Obara M."/>
            <person name="Oguri Y."/>
            <person name="Olmstead R.G."/>
            <person name="Onodera N."/>
            <person name="Petersen B.L."/>
            <person name="Pils B."/>
            <person name="Prigge M."/>
            <person name="Rensing S.A."/>
            <person name="Riano-Pachon D.M."/>
            <person name="Roberts A.W."/>
            <person name="Sato Y."/>
            <person name="Scheller H.V."/>
            <person name="Schulz B."/>
            <person name="Schulz C."/>
            <person name="Shakirov E.V."/>
            <person name="Shibagaki N."/>
            <person name="Shinohara N."/>
            <person name="Shippen D.E."/>
            <person name="Soerensen I."/>
            <person name="Sotooka R."/>
            <person name="Sugimoto N."/>
            <person name="Sugita M."/>
            <person name="Sumikawa N."/>
            <person name="Tanurdzic M."/>
            <person name="Theissen G."/>
            <person name="Ulvskov P."/>
            <person name="Wakazuki S."/>
            <person name="Weng J.K."/>
            <person name="Willats W.W."/>
            <person name="Wipf D."/>
            <person name="Wolf P.G."/>
            <person name="Yang L."/>
            <person name="Zimmer A.D."/>
            <person name="Zhu Q."/>
            <person name="Mitros T."/>
            <person name="Hellsten U."/>
            <person name="Loque D."/>
            <person name="Otillar R."/>
            <person name="Salamov A."/>
            <person name="Schmutz J."/>
            <person name="Shapiro H."/>
            <person name="Lindquist E."/>
            <person name="Lucas S."/>
            <person name="Rokhsar D."/>
            <person name="Grigoriev I.V."/>
        </authorList>
    </citation>
    <scope>NUCLEOTIDE SEQUENCE [LARGE SCALE GENOMIC DNA]</scope>
</reference>
<dbReference type="EMBL" id="GL377598">
    <property type="protein sequence ID" value="EFJ21763.1"/>
    <property type="molecule type" value="Genomic_DNA"/>
</dbReference>
<dbReference type="UniPathway" id="UPA00545">
    <property type="reaction ID" value="UER00823"/>
</dbReference>
<keyword evidence="6 8" id="KW-0063">Aspartyl esterase</keyword>
<dbReference type="EMBL" id="GL377570">
    <property type="protein sequence ID" value="EFJ34143.1"/>
    <property type="molecule type" value="Genomic_DNA"/>
</dbReference>
<dbReference type="PROSITE" id="PS00503">
    <property type="entry name" value="PECTINESTERASE_2"/>
    <property type="match status" value="1"/>
</dbReference>
<evidence type="ECO:0000256" key="6">
    <source>
        <dbReference type="ARBA" id="ARBA00023085"/>
    </source>
</evidence>
<organism evidence="12">
    <name type="scientific">Selaginella moellendorffii</name>
    <name type="common">Spikemoss</name>
    <dbReference type="NCBI Taxonomy" id="88036"/>
    <lineage>
        <taxon>Eukaryota</taxon>
        <taxon>Viridiplantae</taxon>
        <taxon>Streptophyta</taxon>
        <taxon>Embryophyta</taxon>
        <taxon>Tracheophyta</taxon>
        <taxon>Lycopodiopsida</taxon>
        <taxon>Selaginellales</taxon>
        <taxon>Selaginellaceae</taxon>
        <taxon>Selaginella</taxon>
    </lineage>
</organism>
<feature type="active site" evidence="7">
    <location>
        <position position="169"/>
    </location>
</feature>
<dbReference type="InParanoid" id="D8R0U5"/>
<dbReference type="GO" id="GO:0042545">
    <property type="term" value="P:cell wall modification"/>
    <property type="evidence" value="ECO:0007669"/>
    <property type="project" value="UniProtKB-UniRule"/>
</dbReference>
<dbReference type="OMA" id="YARAIFI"/>
<name>D8R0U5_SELML</name>
<dbReference type="KEGG" id="smo:SELMODRAFT_106501"/>
<evidence type="ECO:0000256" key="5">
    <source>
        <dbReference type="ARBA" id="ARBA00022801"/>
    </source>
</evidence>
<dbReference type="FunFam" id="2.160.20.10:FF:000029">
    <property type="entry name" value="Pectinesterase 4"/>
    <property type="match status" value="1"/>
</dbReference>
<evidence type="ECO:0000256" key="1">
    <source>
        <dbReference type="ARBA" id="ARBA00004191"/>
    </source>
</evidence>
<dbReference type="Pfam" id="PF01095">
    <property type="entry name" value="Pectinesterase"/>
    <property type="match status" value="1"/>
</dbReference>
<evidence type="ECO:0000256" key="4">
    <source>
        <dbReference type="ARBA" id="ARBA00022512"/>
    </source>
</evidence>
<dbReference type="InterPro" id="IPR011050">
    <property type="entry name" value="Pectin_lyase_fold/virulence"/>
</dbReference>
<dbReference type="GO" id="GO:0046910">
    <property type="term" value="F:pectinesterase inhibitor activity"/>
    <property type="evidence" value="ECO:0000318"/>
    <property type="project" value="GO_Central"/>
</dbReference>
<evidence type="ECO:0000259" key="9">
    <source>
        <dbReference type="Pfam" id="PF01095"/>
    </source>
</evidence>
<dbReference type="InterPro" id="IPR000070">
    <property type="entry name" value="Pectinesterase_cat"/>
</dbReference>
<dbReference type="HOGENOM" id="CLU_012243_4_0_1"/>
<dbReference type="Gramene" id="EFJ34143">
    <property type="protein sequence ID" value="EFJ34143"/>
    <property type="gene ID" value="SELMODRAFT_83744"/>
</dbReference>
<dbReference type="PANTHER" id="PTHR31707">
    <property type="entry name" value="PECTINESTERASE"/>
    <property type="match status" value="1"/>
</dbReference>
<dbReference type="InterPro" id="IPR012334">
    <property type="entry name" value="Pectin_lyas_fold"/>
</dbReference>
<dbReference type="EC" id="3.1.1.11" evidence="3 8"/>
<dbReference type="InterPro" id="IPR033131">
    <property type="entry name" value="Pectinesterase_Asp_AS"/>
</dbReference>
<dbReference type="STRING" id="88036.D8R0U5"/>
<keyword evidence="5 8" id="KW-0378">Hydrolase</keyword>
<evidence type="ECO:0000313" key="11">
    <source>
        <dbReference type="EMBL" id="EFJ34143.1"/>
    </source>
</evidence>
<comment type="subcellular location">
    <subcellularLocation>
        <location evidence="1">Secreted</location>
        <location evidence="1">Cell wall</location>
    </subcellularLocation>
</comment>